<dbReference type="GO" id="GO:0016853">
    <property type="term" value="F:isomerase activity"/>
    <property type="evidence" value="ECO:0007669"/>
    <property type="project" value="UniProtKB-KW"/>
</dbReference>
<evidence type="ECO:0000256" key="3">
    <source>
        <dbReference type="ARBA" id="ARBA00022832"/>
    </source>
</evidence>
<keyword evidence="5" id="KW-0560">Oxidoreductase</keyword>
<evidence type="ECO:0000256" key="11">
    <source>
        <dbReference type="ARBA" id="ARBA00023268"/>
    </source>
</evidence>
<evidence type="ECO:0000256" key="1">
    <source>
        <dbReference type="ARBA" id="ARBA00004275"/>
    </source>
</evidence>
<comment type="catalytic activity">
    <reaction evidence="12">
        <text>a (3S)-3-hydroxyacyl-CoA + NAD(+) = a 3-oxoacyl-CoA + NADH + H(+)</text>
        <dbReference type="Rhea" id="RHEA:22432"/>
        <dbReference type="ChEBI" id="CHEBI:15378"/>
        <dbReference type="ChEBI" id="CHEBI:57318"/>
        <dbReference type="ChEBI" id="CHEBI:57540"/>
        <dbReference type="ChEBI" id="CHEBI:57945"/>
        <dbReference type="ChEBI" id="CHEBI:90726"/>
        <dbReference type="EC" id="1.1.1.35"/>
    </reaction>
</comment>
<dbReference type="PANTHER" id="PTHR23309">
    <property type="entry name" value="3-HYDROXYACYL-COA DEHYROGENASE"/>
    <property type="match status" value="1"/>
</dbReference>
<dbReference type="Gene3D" id="3.40.50.720">
    <property type="entry name" value="NAD(P)-binding Rossmann-like Domain"/>
    <property type="match status" value="1"/>
</dbReference>
<keyword evidence="7" id="KW-0443">Lipid metabolism</keyword>
<dbReference type="GO" id="GO:0006635">
    <property type="term" value="P:fatty acid beta-oxidation"/>
    <property type="evidence" value="ECO:0007669"/>
    <property type="project" value="UniProtKB-UniPathway"/>
</dbReference>
<dbReference type="AlphaFoldDB" id="A0A2U2HG93"/>
<name>A0A2U2HG93_9BURK</name>
<evidence type="ECO:0000256" key="8">
    <source>
        <dbReference type="ARBA" id="ARBA00023140"/>
    </source>
</evidence>
<dbReference type="Pfam" id="PF00378">
    <property type="entry name" value="ECH_1"/>
    <property type="match status" value="1"/>
</dbReference>
<dbReference type="Gene3D" id="1.10.1040.50">
    <property type="match status" value="1"/>
</dbReference>
<keyword evidence="10" id="KW-0456">Lyase</keyword>
<dbReference type="FunFam" id="1.10.1040.50:FF:000006">
    <property type="entry name" value="Peroxisomal bifunctional enzyme"/>
    <property type="match status" value="1"/>
</dbReference>
<keyword evidence="11" id="KW-0511">Multifunctional enzyme</keyword>
<dbReference type="InterPro" id="IPR006176">
    <property type="entry name" value="3-OHacyl-CoA_DH_NAD-bd"/>
</dbReference>
<evidence type="ECO:0000259" key="14">
    <source>
        <dbReference type="Pfam" id="PF02737"/>
    </source>
</evidence>
<keyword evidence="8" id="KW-0576">Peroxisome</keyword>
<evidence type="ECO:0000313" key="16">
    <source>
        <dbReference type="Proteomes" id="UP000241421"/>
    </source>
</evidence>
<dbReference type="GO" id="GO:0003857">
    <property type="term" value="F:(3S)-3-hydroxyacyl-CoA dehydrogenase (NAD+) activity"/>
    <property type="evidence" value="ECO:0007669"/>
    <property type="project" value="UniProtKB-EC"/>
</dbReference>
<dbReference type="SUPFAM" id="SSF51735">
    <property type="entry name" value="NAD(P)-binding Rossmann-fold domains"/>
    <property type="match status" value="1"/>
</dbReference>
<dbReference type="GO" id="GO:0004300">
    <property type="term" value="F:enoyl-CoA hydratase activity"/>
    <property type="evidence" value="ECO:0007669"/>
    <property type="project" value="UniProtKB-ARBA"/>
</dbReference>
<dbReference type="CDD" id="cd06558">
    <property type="entry name" value="crotonase-like"/>
    <property type="match status" value="1"/>
</dbReference>
<organism evidence="15 16">
    <name type="scientific">Massilia glaciei</name>
    <dbReference type="NCBI Taxonomy" id="1524097"/>
    <lineage>
        <taxon>Bacteria</taxon>
        <taxon>Pseudomonadati</taxon>
        <taxon>Pseudomonadota</taxon>
        <taxon>Betaproteobacteria</taxon>
        <taxon>Burkholderiales</taxon>
        <taxon>Oxalobacteraceae</taxon>
        <taxon>Telluria group</taxon>
        <taxon>Massilia</taxon>
    </lineage>
</organism>
<dbReference type="Proteomes" id="UP000241421">
    <property type="component" value="Unassembled WGS sequence"/>
</dbReference>
<accession>A0A2U2HG93</accession>
<dbReference type="Gene3D" id="3.90.226.10">
    <property type="entry name" value="2-enoyl-CoA Hydratase, Chain A, domain 1"/>
    <property type="match status" value="1"/>
</dbReference>
<dbReference type="InterPro" id="IPR006108">
    <property type="entry name" value="3HC_DH_C"/>
</dbReference>
<dbReference type="GO" id="GO:0070403">
    <property type="term" value="F:NAD+ binding"/>
    <property type="evidence" value="ECO:0007669"/>
    <property type="project" value="InterPro"/>
</dbReference>
<evidence type="ECO:0000256" key="5">
    <source>
        <dbReference type="ARBA" id="ARBA00023002"/>
    </source>
</evidence>
<proteinExistence type="predicted"/>
<keyword evidence="3" id="KW-0276">Fatty acid metabolism</keyword>
<evidence type="ECO:0000256" key="2">
    <source>
        <dbReference type="ARBA" id="ARBA00005005"/>
    </source>
</evidence>
<keyword evidence="9" id="KW-0413">Isomerase</keyword>
<dbReference type="RefSeq" id="WP_106759185.1">
    <property type="nucleotide sequence ID" value="NZ_PXWF02000274.1"/>
</dbReference>
<comment type="subcellular location">
    <subcellularLocation>
        <location evidence="1">Peroxisome</location>
    </subcellularLocation>
</comment>
<evidence type="ECO:0000256" key="12">
    <source>
        <dbReference type="ARBA" id="ARBA00049556"/>
    </source>
</evidence>
<evidence type="ECO:0000259" key="13">
    <source>
        <dbReference type="Pfam" id="PF00725"/>
    </source>
</evidence>
<keyword evidence="16" id="KW-1185">Reference proteome</keyword>
<keyword evidence="4" id="KW-0442">Lipid degradation</keyword>
<dbReference type="SUPFAM" id="SSF48179">
    <property type="entry name" value="6-phosphogluconate dehydrogenase C-terminal domain-like"/>
    <property type="match status" value="2"/>
</dbReference>
<feature type="domain" description="3-hydroxyacyl-CoA dehydrogenase NAD binding" evidence="14">
    <location>
        <begin position="296"/>
        <end position="472"/>
    </location>
</feature>
<dbReference type="PANTHER" id="PTHR23309:SF51">
    <property type="entry name" value="3-HYDROXYACYL-COA DEHYDROGENASE-RELATED"/>
    <property type="match status" value="1"/>
</dbReference>
<evidence type="ECO:0000256" key="9">
    <source>
        <dbReference type="ARBA" id="ARBA00023235"/>
    </source>
</evidence>
<feature type="domain" description="3-hydroxyacyl-CoA dehydrogenase C-terminal" evidence="13">
    <location>
        <begin position="477"/>
        <end position="569"/>
    </location>
</feature>
<feature type="domain" description="3-hydroxyacyl-CoA dehydrogenase C-terminal" evidence="13">
    <location>
        <begin position="605"/>
        <end position="691"/>
    </location>
</feature>
<keyword evidence="6" id="KW-0520">NAD</keyword>
<evidence type="ECO:0000256" key="6">
    <source>
        <dbReference type="ARBA" id="ARBA00023027"/>
    </source>
</evidence>
<evidence type="ECO:0000256" key="4">
    <source>
        <dbReference type="ARBA" id="ARBA00022963"/>
    </source>
</evidence>
<dbReference type="Pfam" id="PF02737">
    <property type="entry name" value="3HCDH_N"/>
    <property type="match status" value="1"/>
</dbReference>
<gene>
    <name evidence="15" type="ORF">C7C56_020300</name>
</gene>
<dbReference type="Pfam" id="PF00725">
    <property type="entry name" value="3HCDH"/>
    <property type="match status" value="2"/>
</dbReference>
<sequence>MSAEYTVNGSVAVITLNNPPVNGLGLATRSAAVDGIRKALADEAVKAIVITGAGKAFSGGADIKEFNSPKALAEPTLGTLISVVENSTKPVVAAIHAVAMGGGLELALGCNYRVAMPGAQIALPEVKLGLLPGAGGTQRLPRVLGLEMALNMVVSGTPIASEKLAKTAIFDEVFGPEADLLGSAIAFANKVAHLRPLPKVRERKVDYPNHEAFLQFSRNTVKAMSGPFPALIECVETVAASVTKKFEDGLKFERERFIHLMHTPESKALRHAFFAERVASKVPDVPSDTPVRSIKKAAVVGAGTMGGGIAMNFVNAGIPVVLLETKQEALDKGIATIRKNYENTMKKGKLTPEKFQQRVDMISGTLSYAEIADADIVVEAVFEDMGVKQAVFTQLDAVMKPGAILASNTSTLDLDRIASFTKRPQDVVGTHFFSPANVMKLLEIVRGAQTSKEVLATTLALSKKLRKTGVVSGVCDGFIGNRMIEQYSRQAGFLLEEGCTPEQVDKAAEKFGFAMGPFRMGDLAGNDIGWYIRKRRYVESPEITYSKTADLLCEMGRYGQKTGAGWYDYKVGDRKAYASGEVDAMIVAHSAEIGVARRKVTGQEIVERLVYSLVNEGARILDEGIALRASDIDMVYLTGYGFPLHRGGPMFYADQVGLSNVLMAMQGYARGRHGDAWAPAPSMVRLAAEGKGFNG</sequence>
<evidence type="ECO:0000256" key="10">
    <source>
        <dbReference type="ARBA" id="ARBA00023239"/>
    </source>
</evidence>
<dbReference type="InterPro" id="IPR029045">
    <property type="entry name" value="ClpP/crotonase-like_dom_sf"/>
</dbReference>
<dbReference type="SUPFAM" id="SSF52096">
    <property type="entry name" value="ClpP/crotonase"/>
    <property type="match status" value="1"/>
</dbReference>
<comment type="caution">
    <text evidence="15">The sequence shown here is derived from an EMBL/GenBank/DDBJ whole genome shotgun (WGS) entry which is preliminary data.</text>
</comment>
<dbReference type="InterPro" id="IPR036291">
    <property type="entry name" value="NAD(P)-bd_dom_sf"/>
</dbReference>
<dbReference type="FunFam" id="3.40.50.720:FF:000009">
    <property type="entry name" value="Fatty oxidation complex, alpha subunit"/>
    <property type="match status" value="1"/>
</dbReference>
<dbReference type="InterPro" id="IPR001753">
    <property type="entry name" value="Enoyl-CoA_hydra/iso"/>
</dbReference>
<comment type="pathway">
    <text evidence="2">Lipid metabolism; fatty acid beta-oxidation.</text>
</comment>
<protein>
    <submittedName>
        <fullName evidence="15">3-hydroxyacyl-CoA dehydrogenase</fullName>
    </submittedName>
</protein>
<dbReference type="EMBL" id="PXWF02000274">
    <property type="protein sequence ID" value="PWF43949.1"/>
    <property type="molecule type" value="Genomic_DNA"/>
</dbReference>
<dbReference type="UniPathway" id="UPA00659"/>
<evidence type="ECO:0000313" key="15">
    <source>
        <dbReference type="EMBL" id="PWF43949.1"/>
    </source>
</evidence>
<dbReference type="InterPro" id="IPR008927">
    <property type="entry name" value="6-PGluconate_DH-like_C_sf"/>
</dbReference>
<evidence type="ECO:0000256" key="7">
    <source>
        <dbReference type="ARBA" id="ARBA00023098"/>
    </source>
</evidence>
<reference evidence="15 16" key="1">
    <citation type="submission" date="2018-04" db="EMBL/GenBank/DDBJ databases">
        <title>Massilia violaceinigra sp. nov., a novel purple-pigmented bacterium isolated from Tianshan glacier, Xinjiang, China.</title>
        <authorList>
            <person name="Wang H."/>
        </authorList>
    </citation>
    <scope>NUCLEOTIDE SEQUENCE [LARGE SCALE GENOMIC DNA]</scope>
    <source>
        <strain evidence="15 16">B448-2</strain>
    </source>
</reference>
<dbReference type="OrthoDB" id="5287258at2"/>